<evidence type="ECO:0000259" key="4">
    <source>
        <dbReference type="PROSITE" id="PS51762"/>
    </source>
</evidence>
<sequence length="1251" mass="137906">MLAALVLALAAVAHGGQHEEYLIFEDTFDDAFDLSTWKHDITLGGNGNREFQAYVNSRNNSYVKDGKLHLRATLTDEAYGEDGVTQGVMDLWGTSPYSSCSSPQFVGCRKTASGLDILPPVQSARIQTMESFSFKYGRIEIATKLPKGDWLWPGIWMMAKDNKYGPWPSSGELDIMESRGNGPDYTDDKGNPIGNNRFSSCFHFGPAWNKDAYPVAVNDTKALPNHRSYGEEFHTFGFYWDQHEMYSYIDTPDQVVTRVAGYGKQSFWDIGLAANAWNASDSYNNFQDGPINAPFDQEMYLILNVAVGGTSIAKGFLDNGYFPDDRGNKPWRTNDSFPHHSFYSQKDKWIETWNQGGDRVSDMAAMQIDSVKVWGLRGLSTFTNSKNPVHHYAELETQLADDATTCDACATFADALPTCMHTTTSQCFAKGHVGAACYDKTRPCTAPTDRLLFHDDFTSLDKAKWQAEVTMTGNAHSFMHMSVDRRENVHVDNGRLVLTPTLTDAVYGSLDNSTIDLWGSGFGDQCTSNYKFGCLQTGNGLEILPPVLSASLRTEKSFSFLYGRVEVRAKVPRGQWLRPTFRLLPKYDSYGEWPQSGEITLFEGTAATLHSGVTLGTFNASTRLESIASVDDGAFHTYGLYWDETQLYSYVDDPANVVATVDGYGNTSFWSMLRATGDENEVSPWRHRPLHAPFDQLMYLNIALRVGGNDGFFADSAKPWNDSAVDHKKTFYAAKEAWLPSWKGDSSLEVDDVKVWATTNASKWAYHGAFDAAPIVETTMLGATSSPAASIFSDTFETLNMRKWKPEITMHTDGFGMYVNHRQTSYVTNMTLHLHPALSRDMLGDWMLTQGYLDMWGTDVPSKCTAAASAGCGHVNTPDDMAKPVTLAALRTAETFSFRYGTIEVAATLPLGDWLRPNIALVSMDNVGASIQVLAGRGNRHLTDATSGADWSWRRVYSGVCVTSSTCNVKSTLLPSTPSRHIYGVTWTPDEIITYVDTPTNVVSRQPTPPSLQSDAYLVVRLDVGGTSSLAHQAFPAEATPWNTTEPYPHTSFYAAKDDWWPSWADAPTHVSVEAAFKIHSVRVDAVPSSHWRYHRLVGDADQTLVTLQTTAPIASPTSTVASVTATYTGPATATRASVLASFRTYLESALTGKDHVVYGASKVGDTVMATVAYEASAPLVSIDDHNHFKVTGLHTLGASVSMDVEEAPHTSILRLSVFAVSSLTVALLSVVLVRWGLARLRRRNYMPITA</sequence>
<keyword evidence="6" id="KW-1185">Reference proteome</keyword>
<comment type="similarity">
    <text evidence="1">Belongs to the glycosyl hydrolase 16 family.</text>
</comment>
<evidence type="ECO:0000256" key="3">
    <source>
        <dbReference type="SAM" id="SignalP"/>
    </source>
</evidence>
<dbReference type="OMA" id="QHEEYLI"/>
<proteinExistence type="inferred from homology"/>
<dbReference type="InterPro" id="IPR050546">
    <property type="entry name" value="Glycosyl_Hydrlase_16"/>
</dbReference>
<feature type="chain" id="PRO_5012204079" description="GH16 domain-containing protein" evidence="3">
    <location>
        <begin position="16"/>
        <end position="1251"/>
    </location>
</feature>
<dbReference type="AlphaFoldDB" id="T0PZH2"/>
<dbReference type="Pfam" id="PF00722">
    <property type="entry name" value="Glyco_hydro_16"/>
    <property type="match status" value="2"/>
</dbReference>
<dbReference type="PANTHER" id="PTHR10963:SF55">
    <property type="entry name" value="GLYCOSIDE HYDROLASE FAMILY 16 PROTEIN"/>
    <property type="match status" value="1"/>
</dbReference>
<evidence type="ECO:0000313" key="6">
    <source>
        <dbReference type="Proteomes" id="UP000030762"/>
    </source>
</evidence>
<accession>T0PZH2</accession>
<feature type="transmembrane region" description="Helical" evidence="2">
    <location>
        <begin position="1216"/>
        <end position="1238"/>
    </location>
</feature>
<evidence type="ECO:0000256" key="2">
    <source>
        <dbReference type="SAM" id="Phobius"/>
    </source>
</evidence>
<dbReference type="PANTHER" id="PTHR10963">
    <property type="entry name" value="GLYCOSYL HYDROLASE-RELATED"/>
    <property type="match status" value="1"/>
</dbReference>
<dbReference type="EMBL" id="JH767205">
    <property type="protein sequence ID" value="EQC27661.1"/>
    <property type="molecule type" value="Genomic_DNA"/>
</dbReference>
<dbReference type="InterPro" id="IPR013320">
    <property type="entry name" value="ConA-like_dom_sf"/>
</dbReference>
<dbReference type="InterPro" id="IPR000757">
    <property type="entry name" value="Beta-glucanase-like"/>
</dbReference>
<dbReference type="SUPFAM" id="SSF49899">
    <property type="entry name" value="Concanavalin A-like lectins/glucanases"/>
    <property type="match status" value="3"/>
</dbReference>
<feature type="domain" description="GH16" evidence="4">
    <location>
        <begin position="18"/>
        <end position="379"/>
    </location>
</feature>
<dbReference type="GeneID" id="19955296"/>
<dbReference type="OrthoDB" id="4781at2759"/>
<feature type="domain" description="GH16" evidence="4">
    <location>
        <begin position="825"/>
        <end position="1090"/>
    </location>
</feature>
<dbReference type="Proteomes" id="UP000030762">
    <property type="component" value="Unassembled WGS sequence"/>
</dbReference>
<keyword evidence="2" id="KW-1133">Transmembrane helix</keyword>
<feature type="domain" description="GH16" evidence="4">
    <location>
        <begin position="476"/>
        <end position="761"/>
    </location>
</feature>
<feature type="signal peptide" evidence="3">
    <location>
        <begin position="1"/>
        <end position="15"/>
    </location>
</feature>
<dbReference type="eggNOG" id="ENOG502QRX5">
    <property type="taxonomic scope" value="Eukaryota"/>
</dbReference>
<reference evidence="5 6" key="1">
    <citation type="submission" date="2012-04" db="EMBL/GenBank/DDBJ databases">
        <title>The Genome Sequence of Saprolegnia declina VS20.</title>
        <authorList>
            <consortium name="The Broad Institute Genome Sequencing Platform"/>
            <person name="Russ C."/>
            <person name="Nusbaum C."/>
            <person name="Tyler B."/>
            <person name="van West P."/>
            <person name="Dieguez-Uribeondo J."/>
            <person name="de Bruijn I."/>
            <person name="Tripathy S."/>
            <person name="Jiang R."/>
            <person name="Young S.K."/>
            <person name="Zeng Q."/>
            <person name="Gargeya S."/>
            <person name="Fitzgerald M."/>
            <person name="Haas B."/>
            <person name="Abouelleil A."/>
            <person name="Alvarado L."/>
            <person name="Arachchi H.M."/>
            <person name="Berlin A."/>
            <person name="Chapman S.B."/>
            <person name="Goldberg J."/>
            <person name="Griggs A."/>
            <person name="Gujja S."/>
            <person name="Hansen M."/>
            <person name="Howarth C."/>
            <person name="Imamovic A."/>
            <person name="Larimer J."/>
            <person name="McCowen C."/>
            <person name="Montmayeur A."/>
            <person name="Murphy C."/>
            <person name="Neiman D."/>
            <person name="Pearson M."/>
            <person name="Priest M."/>
            <person name="Roberts A."/>
            <person name="Saif S."/>
            <person name="Shea T."/>
            <person name="Sisk P."/>
            <person name="Sykes S."/>
            <person name="Wortman J."/>
            <person name="Nusbaum C."/>
            <person name="Birren B."/>
        </authorList>
    </citation>
    <scope>NUCLEOTIDE SEQUENCE [LARGE SCALE GENOMIC DNA]</scope>
    <source>
        <strain evidence="5 6">VS20</strain>
    </source>
</reference>
<organism evidence="5 6">
    <name type="scientific">Saprolegnia diclina (strain VS20)</name>
    <dbReference type="NCBI Taxonomy" id="1156394"/>
    <lineage>
        <taxon>Eukaryota</taxon>
        <taxon>Sar</taxon>
        <taxon>Stramenopiles</taxon>
        <taxon>Oomycota</taxon>
        <taxon>Saprolegniomycetes</taxon>
        <taxon>Saprolegniales</taxon>
        <taxon>Saprolegniaceae</taxon>
        <taxon>Saprolegnia</taxon>
    </lineage>
</organism>
<evidence type="ECO:0000256" key="1">
    <source>
        <dbReference type="ARBA" id="ARBA00006865"/>
    </source>
</evidence>
<keyword evidence="3" id="KW-0732">Signal</keyword>
<dbReference type="GO" id="GO:0004553">
    <property type="term" value="F:hydrolase activity, hydrolyzing O-glycosyl compounds"/>
    <property type="evidence" value="ECO:0007669"/>
    <property type="project" value="InterPro"/>
</dbReference>
<evidence type="ECO:0000313" key="5">
    <source>
        <dbReference type="EMBL" id="EQC27661.1"/>
    </source>
</evidence>
<name>T0PZH2_SAPDV</name>
<dbReference type="Gene3D" id="2.60.120.200">
    <property type="match status" value="3"/>
</dbReference>
<keyword evidence="2" id="KW-0812">Transmembrane</keyword>
<dbReference type="VEuPathDB" id="FungiDB:SDRG_14569"/>
<dbReference type="GO" id="GO:0005975">
    <property type="term" value="P:carbohydrate metabolic process"/>
    <property type="evidence" value="ECO:0007669"/>
    <property type="project" value="InterPro"/>
</dbReference>
<dbReference type="InParanoid" id="T0PZH2"/>
<dbReference type="STRING" id="1156394.T0PZH2"/>
<keyword evidence="2" id="KW-0472">Membrane</keyword>
<dbReference type="RefSeq" id="XP_008618929.1">
    <property type="nucleotide sequence ID" value="XM_008620707.1"/>
</dbReference>
<gene>
    <name evidence="5" type="ORF">SDRG_14569</name>
</gene>
<dbReference type="PROSITE" id="PS51762">
    <property type="entry name" value="GH16_2"/>
    <property type="match status" value="3"/>
</dbReference>
<protein>
    <recommendedName>
        <fullName evidence="4">GH16 domain-containing protein</fullName>
    </recommendedName>
</protein>